<dbReference type="EMBL" id="CM046128">
    <property type="protein sequence ID" value="KAI8433244.1"/>
    <property type="molecule type" value="Genomic_DNA"/>
</dbReference>
<gene>
    <name evidence="1" type="ORF">MSG28_015320</name>
</gene>
<reference evidence="1 2" key="1">
    <citation type="journal article" date="2022" name="Genome Biol. Evol.">
        <title>The Spruce Budworm Genome: Reconstructing the Evolutionary History of Antifreeze Proteins.</title>
        <authorList>
            <person name="Beliveau C."/>
            <person name="Gagne P."/>
            <person name="Picq S."/>
            <person name="Vernygora O."/>
            <person name="Keeling C.I."/>
            <person name="Pinkney K."/>
            <person name="Doucet D."/>
            <person name="Wen F."/>
            <person name="Johnston J.S."/>
            <person name="Maaroufi H."/>
            <person name="Boyle B."/>
            <person name="Laroche J."/>
            <person name="Dewar K."/>
            <person name="Juretic N."/>
            <person name="Blackburn G."/>
            <person name="Nisole A."/>
            <person name="Brunet B."/>
            <person name="Brandao M."/>
            <person name="Lumley L."/>
            <person name="Duan J."/>
            <person name="Quan G."/>
            <person name="Lucarotti C.J."/>
            <person name="Roe A.D."/>
            <person name="Sperling F.A.H."/>
            <person name="Levesque R.C."/>
            <person name="Cusson M."/>
        </authorList>
    </citation>
    <scope>NUCLEOTIDE SEQUENCE [LARGE SCALE GENOMIC DNA]</scope>
    <source>
        <strain evidence="1">Glfc:IPQL:Cfum</strain>
    </source>
</reference>
<evidence type="ECO:0000313" key="2">
    <source>
        <dbReference type="Proteomes" id="UP001064048"/>
    </source>
</evidence>
<comment type="caution">
    <text evidence="1">The sequence shown here is derived from an EMBL/GenBank/DDBJ whole genome shotgun (WGS) entry which is preliminary data.</text>
</comment>
<evidence type="ECO:0000313" key="1">
    <source>
        <dbReference type="EMBL" id="KAI8433244.1"/>
    </source>
</evidence>
<sequence length="379" mass="42990">MRQIHRMGTWNVRGLLQPGKLEILEKELARCKLDICGISETHWKNNGHFLTETHAIYFSGNDNNSRNGVAFLIPKHLRNCVVEYEPQKMTSWMNVDSGSETSDQLWDRAKNVLMAAVKESDVSVHKRKRQHWMSEGTLKLVEERRSLKASGADTKTLNAKSARIQEACRRDQNAQLQSVCAEVERHANKHESRDLHQKIGTITKSLSSKTWAINDSSGETVTDIEAIAEIWREYCQSLFQDPQSQCYAPTEPKNEEIEPDILLDEIRTAIKHLKNGKATGSDAIPIETIKASGEYGVHIFHTLCQKIWQTGCWPKEWAHTIFVPLHKKGSTKTCSNYRLIALISHASKILLHVLNERLKSYLSKEIAPEQAGFVKGKGT</sequence>
<dbReference type="Proteomes" id="UP001064048">
    <property type="component" value="Chromosome 28"/>
</dbReference>
<proteinExistence type="predicted"/>
<organism evidence="1 2">
    <name type="scientific">Choristoneura fumiferana</name>
    <name type="common">Spruce budworm moth</name>
    <name type="synonym">Archips fumiferana</name>
    <dbReference type="NCBI Taxonomy" id="7141"/>
    <lineage>
        <taxon>Eukaryota</taxon>
        <taxon>Metazoa</taxon>
        <taxon>Ecdysozoa</taxon>
        <taxon>Arthropoda</taxon>
        <taxon>Hexapoda</taxon>
        <taxon>Insecta</taxon>
        <taxon>Pterygota</taxon>
        <taxon>Neoptera</taxon>
        <taxon>Endopterygota</taxon>
        <taxon>Lepidoptera</taxon>
        <taxon>Glossata</taxon>
        <taxon>Ditrysia</taxon>
        <taxon>Tortricoidea</taxon>
        <taxon>Tortricidae</taxon>
        <taxon>Tortricinae</taxon>
        <taxon>Choristoneura</taxon>
    </lineage>
</organism>
<protein>
    <submittedName>
        <fullName evidence="1">Uncharacterized protein</fullName>
    </submittedName>
</protein>
<keyword evidence="2" id="KW-1185">Reference proteome</keyword>
<name>A0ACC0KA19_CHOFU</name>
<accession>A0ACC0KA19</accession>